<proteinExistence type="inferred from homology"/>
<feature type="domain" description="RNA polymerase sigma-70 region 4" evidence="7">
    <location>
        <begin position="152"/>
        <end position="201"/>
    </location>
</feature>
<evidence type="ECO:0000256" key="6">
    <source>
        <dbReference type="SAM" id="MobiDB-lite"/>
    </source>
</evidence>
<sequence>MIPGKGTSEVRILPLPPNSLSLTESTTSVTDALTGLAPGDQATGSSGFSAVYRTYASQVLGYFTARGVEDPEAAMQEVFLSVLPRLGTIHGGPAGLRTFIFSVAHARMVDDQRRQSRTPAKLPFEPGLDQREDPSAEAEALERISPQEVLDLLDGLPRDQREVLALRLVAGLTVEQSADAMGKSSGAVKQLQRRALGKLRELSAVKEYLSS</sequence>
<dbReference type="InterPro" id="IPR013325">
    <property type="entry name" value="RNA_pol_sigma_r2"/>
</dbReference>
<keyword evidence="2" id="KW-0805">Transcription regulation</keyword>
<dbReference type="EMBL" id="JAUSXB010000001">
    <property type="protein sequence ID" value="MDQ0675640.1"/>
    <property type="molecule type" value="Genomic_DNA"/>
</dbReference>
<organism evidence="8 9">
    <name type="scientific">Pseudarthrobacter siccitolerans</name>
    <dbReference type="NCBI Taxonomy" id="861266"/>
    <lineage>
        <taxon>Bacteria</taxon>
        <taxon>Bacillati</taxon>
        <taxon>Actinomycetota</taxon>
        <taxon>Actinomycetes</taxon>
        <taxon>Micrococcales</taxon>
        <taxon>Micrococcaceae</taxon>
        <taxon>Pseudarthrobacter</taxon>
    </lineage>
</organism>
<evidence type="ECO:0000256" key="5">
    <source>
        <dbReference type="ARBA" id="ARBA00023163"/>
    </source>
</evidence>
<accession>A0ABU0PNU4</accession>
<keyword evidence="5" id="KW-0804">Transcription</keyword>
<dbReference type="InterPro" id="IPR007630">
    <property type="entry name" value="RNA_pol_sigma70_r4"/>
</dbReference>
<dbReference type="PANTHER" id="PTHR43133:SF8">
    <property type="entry name" value="RNA POLYMERASE SIGMA FACTOR HI_1459-RELATED"/>
    <property type="match status" value="1"/>
</dbReference>
<dbReference type="SUPFAM" id="SSF88946">
    <property type="entry name" value="Sigma2 domain of RNA polymerase sigma factors"/>
    <property type="match status" value="1"/>
</dbReference>
<keyword evidence="3" id="KW-0731">Sigma factor</keyword>
<dbReference type="PANTHER" id="PTHR43133">
    <property type="entry name" value="RNA POLYMERASE ECF-TYPE SIGMA FACTO"/>
    <property type="match status" value="1"/>
</dbReference>
<comment type="similarity">
    <text evidence="1">Belongs to the sigma-70 factor family. ECF subfamily.</text>
</comment>
<dbReference type="InterPro" id="IPR039425">
    <property type="entry name" value="RNA_pol_sigma-70-like"/>
</dbReference>
<evidence type="ECO:0000256" key="3">
    <source>
        <dbReference type="ARBA" id="ARBA00023082"/>
    </source>
</evidence>
<evidence type="ECO:0000313" key="8">
    <source>
        <dbReference type="EMBL" id="MDQ0675640.1"/>
    </source>
</evidence>
<evidence type="ECO:0000256" key="4">
    <source>
        <dbReference type="ARBA" id="ARBA00023125"/>
    </source>
</evidence>
<dbReference type="SUPFAM" id="SSF88659">
    <property type="entry name" value="Sigma3 and sigma4 domains of RNA polymerase sigma factors"/>
    <property type="match status" value="1"/>
</dbReference>
<dbReference type="Pfam" id="PF04545">
    <property type="entry name" value="Sigma70_r4"/>
    <property type="match status" value="1"/>
</dbReference>
<evidence type="ECO:0000256" key="2">
    <source>
        <dbReference type="ARBA" id="ARBA00023015"/>
    </source>
</evidence>
<evidence type="ECO:0000256" key="1">
    <source>
        <dbReference type="ARBA" id="ARBA00010641"/>
    </source>
</evidence>
<dbReference type="CDD" id="cd06171">
    <property type="entry name" value="Sigma70_r4"/>
    <property type="match status" value="1"/>
</dbReference>
<evidence type="ECO:0000313" key="9">
    <source>
        <dbReference type="Proteomes" id="UP001236806"/>
    </source>
</evidence>
<reference evidence="8 9" key="1">
    <citation type="submission" date="2023-07" db="EMBL/GenBank/DDBJ databases">
        <title>Comparative genomics of wheat-associated soil bacteria to identify genetic determinants of phenazine resistance.</title>
        <authorList>
            <person name="Mouncey N."/>
        </authorList>
    </citation>
    <scope>NUCLEOTIDE SEQUENCE [LARGE SCALE GENOMIC DNA]</scope>
    <source>
        <strain evidence="8 9">W1I3</strain>
    </source>
</reference>
<protein>
    <submittedName>
        <fullName evidence="8">RNA polymerase sigma factor (Sigma-70 family)</fullName>
    </submittedName>
</protein>
<dbReference type="InterPro" id="IPR036388">
    <property type="entry name" value="WH-like_DNA-bd_sf"/>
</dbReference>
<dbReference type="NCBIfam" id="TIGR02937">
    <property type="entry name" value="sigma70-ECF"/>
    <property type="match status" value="1"/>
</dbReference>
<feature type="region of interest" description="Disordered" evidence="6">
    <location>
        <begin position="112"/>
        <end position="138"/>
    </location>
</feature>
<dbReference type="InterPro" id="IPR013324">
    <property type="entry name" value="RNA_pol_sigma_r3/r4-like"/>
</dbReference>
<dbReference type="Proteomes" id="UP001236806">
    <property type="component" value="Unassembled WGS sequence"/>
</dbReference>
<evidence type="ECO:0000259" key="7">
    <source>
        <dbReference type="Pfam" id="PF04545"/>
    </source>
</evidence>
<gene>
    <name evidence="8" type="ORF">QFZ36_003201</name>
</gene>
<dbReference type="Gene3D" id="1.10.1740.10">
    <property type="match status" value="1"/>
</dbReference>
<keyword evidence="9" id="KW-1185">Reference proteome</keyword>
<comment type="caution">
    <text evidence="8">The sequence shown here is derived from an EMBL/GenBank/DDBJ whole genome shotgun (WGS) entry which is preliminary data.</text>
</comment>
<name>A0ABU0PNU4_9MICC</name>
<dbReference type="InterPro" id="IPR014284">
    <property type="entry name" value="RNA_pol_sigma-70_dom"/>
</dbReference>
<dbReference type="Gene3D" id="1.10.10.10">
    <property type="entry name" value="Winged helix-like DNA-binding domain superfamily/Winged helix DNA-binding domain"/>
    <property type="match status" value="1"/>
</dbReference>
<keyword evidence="4" id="KW-0238">DNA-binding</keyword>